<dbReference type="OrthoDB" id="6510177at2759"/>
<feature type="transmembrane region" description="Helical" evidence="2">
    <location>
        <begin position="1323"/>
        <end position="1343"/>
    </location>
</feature>
<dbReference type="Proteomes" id="UP000054928">
    <property type="component" value="Unassembled WGS sequence"/>
</dbReference>
<dbReference type="PROSITE" id="PS50156">
    <property type="entry name" value="SSD"/>
    <property type="match status" value="1"/>
</dbReference>
<dbReference type="GO" id="GO:0016020">
    <property type="term" value="C:membrane"/>
    <property type="evidence" value="ECO:0007669"/>
    <property type="project" value="TreeGrafter"/>
</dbReference>
<dbReference type="STRING" id="4781.A0A0N7L4U2"/>
<dbReference type="GeneID" id="36404920"/>
<evidence type="ECO:0000259" key="3">
    <source>
        <dbReference type="PROSITE" id="PS50156"/>
    </source>
</evidence>
<organism evidence="4 5">
    <name type="scientific">Plasmopara halstedii</name>
    <name type="common">Downy mildew of sunflower</name>
    <dbReference type="NCBI Taxonomy" id="4781"/>
    <lineage>
        <taxon>Eukaryota</taxon>
        <taxon>Sar</taxon>
        <taxon>Stramenopiles</taxon>
        <taxon>Oomycota</taxon>
        <taxon>Peronosporomycetes</taxon>
        <taxon>Peronosporales</taxon>
        <taxon>Peronosporaceae</taxon>
        <taxon>Plasmopara</taxon>
    </lineage>
</organism>
<dbReference type="EMBL" id="CCYD01000428">
    <property type="protein sequence ID" value="CEG39627.1"/>
    <property type="molecule type" value="Genomic_DNA"/>
</dbReference>
<accession>A0A0N7L4U2</accession>
<dbReference type="InterPro" id="IPR032190">
    <property type="entry name" value="NPC1_N"/>
</dbReference>
<dbReference type="Pfam" id="PF12349">
    <property type="entry name" value="Sterol-sensing"/>
    <property type="match status" value="1"/>
</dbReference>
<sequence>MWLFGAISLAIATPCFRSWLETLFAELTIVFFTYLHIVSLLLFLVLLLALAFHGREYLTKYEFPITTSTTFRTTNFAYIQSIRNLRLAMLPIITSVVVCGEYENVRTLQSDMNTTMMFFEDEMIPCRYSIGLNCLDNVTNLSIFGDLKRERNSCITFDTKDGSQINEKTMDVQYFPIQVHEAFQQGYNNKFSTWNETMQTQFQLDCSLLYSQTIINDRNELLCCTEKQFERLSAQFRHYEGNCTSCMENIRNLWCQVTCNPSNSLFLDVNQVRVNKEELKPQDQVIPTIEEMTFYVGKNMVQNLYESCEADPDSMERLCPSNTQNCTTSHLFEQLGAYNSNIITSYVNFKTMEQLTPKEQETRICHCDLNNPSDCIEPSNLYFQSCIGSCNSSCSNDRQIYERICYHANDTLTSLSTINELNLSEKIRKFSTDMSRRQRSRKLRIWLYIIGFVTIILFVASLVYLLHDHKTTDSSTFHDYERMELLSILKSNEDQPISKWDAWITQQMKQYGDFIAMGNHPFYMIFLSVFFLLVTTSGLFYLEIEHNPLTLYVSESSKDYQESNRFREKFGPLDRIERLIFVSKDGGSITRTAYLKEAIRLQQVIAFEITSNNQTLQDFCIQDSQYSGCQINAITQYFQNKMEHFQIYETYDLVYEHFQHCVDAPNEADVRVCTQLKENFNVSLPTTMNDCPCVSSFGEPMTKFEEYVSSSNITFNSMDNVQLYLEQATALLSTISIKNFNNQSENHDAISWERTFLTRMELEAKTNDLFDIYYSAEISDNDEFVAASNLKTIMKIFTFLVIGMFCYVLVGLNDWKLNVHCFQLSKFGVALIGICYIWMGVCSTFGLLAWIGMKIQLVTLLLMPFITFIIEIENVFLLDHTIQIKERELEIQDSSIFHHIEENDFGIHEVTCVISCEALGLIGPSFMVSRLFQCCIMLAFISSTMPAIQWLAITMLLALISTFTLKLTFFLAFLVLFKRQGFRTHQHDSNVHSSSKMFQKYVKKYVTFLLLRRIKLLVLVIFTIFTIIAIITISWLHCGISRNSFHLSTSYLTKFHQINDKFWPRKEETKLIIVETGYGMNQVNGFQNLANDVTIQRHFCTSQFYCNENSIPNLLNALIQSNSSFISFFPKNSIVTSWLDEFWEFLNPESECCRIDPQNQLIVPNRTIKSERTISSCSINSTQVPENSFMSLFRMFLNTKAEPQCTYAGGTQYHHQFSIDNKPLVDISNVSIRLNEKTYGTDLTAFAYKIPNIILTNQDAVVAYDQTQDLAQWISKESEIDVWIYSPNSVYFSQFHSFHRSISMIFGIGILSVFGLQLLTLGIYGIAVTFIVFLTIIQVTAVLVPMNIPLNSLSIFSLAIVAMFSFNFSTHFLRLFLKTRTVRNPSISIPSPDFCIKIILTNLLALWTLGGLIFQLLVIIALLFGNAPLFLVSILRILLVGLMISWLNGIILLPVSLSIVVNAIEKVKEETPTSWYHSGPLSNM</sequence>
<dbReference type="InterPro" id="IPR053958">
    <property type="entry name" value="HMGCR/SNAP/NPC1-like_SSD"/>
</dbReference>
<feature type="transmembrane region" description="Helical" evidence="2">
    <location>
        <begin position="1430"/>
        <end position="1461"/>
    </location>
</feature>
<keyword evidence="5" id="KW-1185">Reference proteome</keyword>
<dbReference type="GO" id="GO:0015918">
    <property type="term" value="P:sterol transport"/>
    <property type="evidence" value="ECO:0007669"/>
    <property type="project" value="TreeGrafter"/>
</dbReference>
<feature type="domain" description="SSD" evidence="3">
    <location>
        <begin position="793"/>
        <end position="976"/>
    </location>
</feature>
<keyword evidence="2" id="KW-0812">Transmembrane</keyword>
<name>A0A0N7L4U2_PLAHL</name>
<feature type="transmembrane region" description="Helical" evidence="2">
    <location>
        <begin position="1355"/>
        <end position="1377"/>
    </location>
</feature>
<evidence type="ECO:0000256" key="1">
    <source>
        <dbReference type="ARBA" id="ARBA00023055"/>
    </source>
</evidence>
<feature type="transmembrane region" description="Helical" evidence="2">
    <location>
        <begin position="1298"/>
        <end position="1316"/>
    </location>
</feature>
<keyword evidence="1" id="KW-0445">Lipid transport</keyword>
<keyword evidence="1" id="KW-0813">Transport</keyword>
<feature type="transmembrane region" description="Helical" evidence="2">
    <location>
        <begin position="827"/>
        <end position="850"/>
    </location>
</feature>
<feature type="transmembrane region" description="Helical" evidence="2">
    <location>
        <begin position="1016"/>
        <end position="1036"/>
    </location>
</feature>
<dbReference type="Pfam" id="PF16414">
    <property type="entry name" value="NPC1_N"/>
    <property type="match status" value="1"/>
</dbReference>
<dbReference type="OMA" id="QHIAKWI"/>
<keyword evidence="2" id="KW-0472">Membrane</keyword>
<dbReference type="InterPro" id="IPR000731">
    <property type="entry name" value="SSD"/>
</dbReference>
<keyword evidence="2" id="KW-1133">Transmembrane helix</keyword>
<proteinExistence type="predicted"/>
<evidence type="ECO:0000313" key="4">
    <source>
        <dbReference type="EMBL" id="CEG39627.1"/>
    </source>
</evidence>
<dbReference type="RefSeq" id="XP_024575996.1">
    <property type="nucleotide sequence ID" value="XM_024725195.1"/>
</dbReference>
<feature type="transmembrane region" description="Helical" evidence="2">
    <location>
        <begin position="522"/>
        <end position="542"/>
    </location>
</feature>
<reference evidence="5" key="1">
    <citation type="submission" date="2014-09" db="EMBL/GenBank/DDBJ databases">
        <authorList>
            <person name="Sharma Rahul"/>
            <person name="Thines Marco"/>
        </authorList>
    </citation>
    <scope>NUCLEOTIDE SEQUENCE [LARGE SCALE GENOMIC DNA]</scope>
</reference>
<feature type="transmembrane region" description="Helical" evidence="2">
    <location>
        <begin position="857"/>
        <end position="878"/>
    </location>
</feature>
<feature type="transmembrane region" description="Helical" evidence="2">
    <location>
        <begin position="1398"/>
        <end position="1424"/>
    </location>
</feature>
<feature type="transmembrane region" description="Helical" evidence="2">
    <location>
        <begin position="796"/>
        <end position="815"/>
    </location>
</feature>
<dbReference type="PANTHER" id="PTHR45727:SF2">
    <property type="entry name" value="NPC INTRACELLULAR CHOLESTEROL TRANSPORTER 1"/>
    <property type="match status" value="1"/>
</dbReference>
<protein>
    <submittedName>
        <fullName evidence="4">Cholesterol transport protein (Niemann-Pick C disease protein)</fullName>
    </submittedName>
</protein>
<dbReference type="Gene3D" id="1.20.1640.10">
    <property type="entry name" value="Multidrug efflux transporter AcrB transmembrane domain"/>
    <property type="match status" value="1"/>
</dbReference>
<evidence type="ECO:0000256" key="2">
    <source>
        <dbReference type="SAM" id="Phobius"/>
    </source>
</evidence>
<feature type="transmembrane region" description="Helical" evidence="2">
    <location>
        <begin position="947"/>
        <end position="977"/>
    </location>
</feature>
<feature type="transmembrane region" description="Helical" evidence="2">
    <location>
        <begin position="445"/>
        <end position="466"/>
    </location>
</feature>
<dbReference type="GO" id="GO:0032934">
    <property type="term" value="F:sterol binding"/>
    <property type="evidence" value="ECO:0007669"/>
    <property type="project" value="TreeGrafter"/>
</dbReference>
<dbReference type="PANTHER" id="PTHR45727">
    <property type="entry name" value="NPC INTRACELLULAR CHOLESTEROL TRANSPORTER 1"/>
    <property type="match status" value="1"/>
</dbReference>
<feature type="transmembrane region" description="Helical" evidence="2">
    <location>
        <begin position="27"/>
        <end position="52"/>
    </location>
</feature>
<evidence type="ECO:0000313" key="5">
    <source>
        <dbReference type="Proteomes" id="UP000054928"/>
    </source>
</evidence>